<dbReference type="Proteomes" id="UP000828390">
    <property type="component" value="Unassembled WGS sequence"/>
</dbReference>
<proteinExistence type="predicted"/>
<keyword evidence="2" id="KW-1185">Reference proteome</keyword>
<protein>
    <submittedName>
        <fullName evidence="1">Uncharacterized protein</fullName>
    </submittedName>
</protein>
<dbReference type="EMBL" id="JAIWYP010000015">
    <property type="protein sequence ID" value="KAH3702290.1"/>
    <property type="molecule type" value="Genomic_DNA"/>
</dbReference>
<dbReference type="AlphaFoldDB" id="A0A9D3YP00"/>
<comment type="caution">
    <text evidence="1">The sequence shown here is derived from an EMBL/GenBank/DDBJ whole genome shotgun (WGS) entry which is preliminary data.</text>
</comment>
<name>A0A9D3YP00_DREPO</name>
<accession>A0A9D3YP00</accession>
<sequence length="83" mass="9375">MTVTVAQNLAQPEFHQHFDMHITNKTYQGTCDRKYLVLIFNHSCKTSTRTCKFMRVETKDCSLSCDAAGKAGDAPEALEDINF</sequence>
<evidence type="ECO:0000313" key="2">
    <source>
        <dbReference type="Proteomes" id="UP000828390"/>
    </source>
</evidence>
<evidence type="ECO:0000313" key="1">
    <source>
        <dbReference type="EMBL" id="KAH3702290.1"/>
    </source>
</evidence>
<organism evidence="1 2">
    <name type="scientific">Dreissena polymorpha</name>
    <name type="common">Zebra mussel</name>
    <name type="synonym">Mytilus polymorpha</name>
    <dbReference type="NCBI Taxonomy" id="45954"/>
    <lineage>
        <taxon>Eukaryota</taxon>
        <taxon>Metazoa</taxon>
        <taxon>Spiralia</taxon>
        <taxon>Lophotrochozoa</taxon>
        <taxon>Mollusca</taxon>
        <taxon>Bivalvia</taxon>
        <taxon>Autobranchia</taxon>
        <taxon>Heteroconchia</taxon>
        <taxon>Euheterodonta</taxon>
        <taxon>Imparidentia</taxon>
        <taxon>Neoheterodontei</taxon>
        <taxon>Myida</taxon>
        <taxon>Dreissenoidea</taxon>
        <taxon>Dreissenidae</taxon>
        <taxon>Dreissena</taxon>
    </lineage>
</organism>
<reference evidence="1" key="1">
    <citation type="journal article" date="2019" name="bioRxiv">
        <title>The Genome of the Zebra Mussel, Dreissena polymorpha: A Resource for Invasive Species Research.</title>
        <authorList>
            <person name="McCartney M.A."/>
            <person name="Auch B."/>
            <person name="Kono T."/>
            <person name="Mallez S."/>
            <person name="Zhang Y."/>
            <person name="Obille A."/>
            <person name="Becker A."/>
            <person name="Abrahante J.E."/>
            <person name="Garbe J."/>
            <person name="Badalamenti J.P."/>
            <person name="Herman A."/>
            <person name="Mangelson H."/>
            <person name="Liachko I."/>
            <person name="Sullivan S."/>
            <person name="Sone E.D."/>
            <person name="Koren S."/>
            <person name="Silverstein K.A.T."/>
            <person name="Beckman K.B."/>
            <person name="Gohl D.M."/>
        </authorList>
    </citation>
    <scope>NUCLEOTIDE SEQUENCE</scope>
    <source>
        <strain evidence="1">Duluth1</strain>
        <tissue evidence="1">Whole animal</tissue>
    </source>
</reference>
<gene>
    <name evidence="1" type="ORF">DPMN_077303</name>
</gene>
<reference evidence="1" key="2">
    <citation type="submission" date="2020-11" db="EMBL/GenBank/DDBJ databases">
        <authorList>
            <person name="McCartney M.A."/>
            <person name="Auch B."/>
            <person name="Kono T."/>
            <person name="Mallez S."/>
            <person name="Becker A."/>
            <person name="Gohl D.M."/>
            <person name="Silverstein K.A.T."/>
            <person name="Koren S."/>
            <person name="Bechman K.B."/>
            <person name="Herman A."/>
            <person name="Abrahante J.E."/>
            <person name="Garbe J."/>
        </authorList>
    </citation>
    <scope>NUCLEOTIDE SEQUENCE</scope>
    <source>
        <strain evidence="1">Duluth1</strain>
        <tissue evidence="1">Whole animal</tissue>
    </source>
</reference>